<sequence length="152" mass="17535">MKRHESLIPISRQHHAGLLTARLLQHGAPAYKGMPTTPTTKRDYVLTFLQEHLLPHFKLEEDTVFILAADYSQALKEQAEALQSEHRQLERLILALPGVAEAELPDRLDEVGKLLEQHIRQEERVFFEIVQEQLPDEKLALLQQRVLQHLEG</sequence>
<dbReference type="STRING" id="1436961.SAMN05421739_102708"/>
<reference evidence="3" key="1">
    <citation type="submission" date="2016-10" db="EMBL/GenBank/DDBJ databases">
        <authorList>
            <person name="Varghese N."/>
            <person name="Submissions S."/>
        </authorList>
    </citation>
    <scope>NUCLEOTIDE SEQUENCE [LARGE SCALE GENOMIC DNA]</scope>
    <source>
        <strain evidence="3">LP51</strain>
    </source>
</reference>
<organism evidence="2 3">
    <name type="scientific">Pontibacter chinhatensis</name>
    <dbReference type="NCBI Taxonomy" id="1436961"/>
    <lineage>
        <taxon>Bacteria</taxon>
        <taxon>Pseudomonadati</taxon>
        <taxon>Bacteroidota</taxon>
        <taxon>Cytophagia</taxon>
        <taxon>Cytophagales</taxon>
        <taxon>Hymenobacteraceae</taxon>
        <taxon>Pontibacter</taxon>
    </lineage>
</organism>
<dbReference type="RefSeq" id="WP_092100179.1">
    <property type="nucleotide sequence ID" value="NZ_FOOT01000002.1"/>
</dbReference>
<name>A0A1I2SB51_9BACT</name>
<dbReference type="InterPro" id="IPR012312">
    <property type="entry name" value="Hemerythrin-like"/>
</dbReference>
<feature type="domain" description="Hemerythrin-like" evidence="1">
    <location>
        <begin position="23"/>
        <end position="129"/>
    </location>
</feature>
<dbReference type="AlphaFoldDB" id="A0A1I2SB51"/>
<dbReference type="Pfam" id="PF01814">
    <property type="entry name" value="Hemerythrin"/>
    <property type="match status" value="1"/>
</dbReference>
<dbReference type="Gene3D" id="1.20.120.520">
    <property type="entry name" value="nmb1532 protein domain like"/>
    <property type="match status" value="1"/>
</dbReference>
<protein>
    <submittedName>
        <fullName evidence="2">Hemerythrin HHE cation binding domain-containing protein</fullName>
    </submittedName>
</protein>
<proteinExistence type="predicted"/>
<evidence type="ECO:0000259" key="1">
    <source>
        <dbReference type="Pfam" id="PF01814"/>
    </source>
</evidence>
<dbReference type="Proteomes" id="UP000198724">
    <property type="component" value="Unassembled WGS sequence"/>
</dbReference>
<gene>
    <name evidence="2" type="ORF">SAMN05421739_102708</name>
</gene>
<dbReference type="EMBL" id="FOOT01000002">
    <property type="protein sequence ID" value="SFG50072.1"/>
    <property type="molecule type" value="Genomic_DNA"/>
</dbReference>
<evidence type="ECO:0000313" key="3">
    <source>
        <dbReference type="Proteomes" id="UP000198724"/>
    </source>
</evidence>
<evidence type="ECO:0000313" key="2">
    <source>
        <dbReference type="EMBL" id="SFG50072.1"/>
    </source>
</evidence>
<accession>A0A1I2SB51</accession>
<keyword evidence="3" id="KW-1185">Reference proteome</keyword>
<dbReference type="OrthoDB" id="9793254at2"/>